<dbReference type="SMART" id="SM00353">
    <property type="entry name" value="HLH"/>
    <property type="match status" value="1"/>
</dbReference>
<evidence type="ECO:0000313" key="10">
    <source>
        <dbReference type="Proteomes" id="UP000054988"/>
    </source>
</evidence>
<keyword evidence="4" id="KW-0804">Transcription</keyword>
<dbReference type="Gene3D" id="4.10.280.10">
    <property type="entry name" value="Helix-loop-helix DNA-binding domain"/>
    <property type="match status" value="1"/>
</dbReference>
<evidence type="ECO:0000259" key="8">
    <source>
        <dbReference type="PROSITE" id="PS50888"/>
    </source>
</evidence>
<sequence>MTLPITIPSSPSTGSSSDGGEPRTPVSPVAGQQNLPSNDSTNGSSNTNNSNATGNTGKRKPSRRANTAERRATHNAVERARRETLNGRFLDLAKLLPNLSQIRRPSKSAIVNSSIAHVHASRRHRALAARELRTLKIEADQLRRELNEWRDRAGIPRVEEPVRGEGFGMVLNQELEVIPITTGPADEEDDEYGIYEDGTPVDETESGAIAIEEQQRIAAAQAFRPPVSINPSYPVPPQPQRTPSFHGHGPMIASPTAVPFENPALGVYDSHVTVPGNSYPETAAFVQDKFSGGMPHIPPQGAPFAGYPDRSIGRERSASVTSSGSTSPPHIHVPHHAQARPYAGQGQFQQGIPQGNFEPGWGGLGIPIQMMQRGQNMQMGGGMGNPGVTFAMIRSSVKLCPPSPPQTFVDSTSTYLRPPYASLFLGLYIYL</sequence>
<keyword evidence="3" id="KW-0010">Activator</keyword>
<evidence type="ECO:0000256" key="2">
    <source>
        <dbReference type="ARBA" id="ARBA00023125"/>
    </source>
</evidence>
<dbReference type="InterPro" id="IPR011598">
    <property type="entry name" value="bHLH_dom"/>
</dbReference>
<keyword evidence="1" id="KW-0805">Transcription regulation</keyword>
<evidence type="ECO:0000256" key="6">
    <source>
        <dbReference type="SAM" id="Coils"/>
    </source>
</evidence>
<evidence type="ECO:0000256" key="7">
    <source>
        <dbReference type="SAM" id="MobiDB-lite"/>
    </source>
</evidence>
<evidence type="ECO:0000313" key="9">
    <source>
        <dbReference type="EMBL" id="KTB34941.1"/>
    </source>
</evidence>
<comment type="caution">
    <text evidence="9">The sequence shown here is derived from an EMBL/GenBank/DDBJ whole genome shotgun (WGS) entry which is preliminary data.</text>
</comment>
<evidence type="ECO:0000256" key="5">
    <source>
        <dbReference type="ARBA" id="ARBA00023242"/>
    </source>
</evidence>
<name>A0A0W0FF38_MONRR</name>
<dbReference type="SUPFAM" id="SSF47459">
    <property type="entry name" value="HLH, helix-loop-helix DNA-binding domain"/>
    <property type="match status" value="1"/>
</dbReference>
<dbReference type="GO" id="GO:0003700">
    <property type="term" value="F:DNA-binding transcription factor activity"/>
    <property type="evidence" value="ECO:0007669"/>
    <property type="project" value="TreeGrafter"/>
</dbReference>
<feature type="domain" description="BHLH" evidence="8">
    <location>
        <begin position="69"/>
        <end position="121"/>
    </location>
</feature>
<accession>A0A0W0FF38</accession>
<gene>
    <name evidence="9" type="ORF">WG66_12482</name>
</gene>
<dbReference type="EMBL" id="LATX01002022">
    <property type="protein sequence ID" value="KTB34941.1"/>
    <property type="molecule type" value="Genomic_DNA"/>
</dbReference>
<feature type="region of interest" description="Disordered" evidence="7">
    <location>
        <begin position="1"/>
        <end position="80"/>
    </location>
</feature>
<feature type="compositionally biased region" description="Low complexity" evidence="7">
    <location>
        <begin position="37"/>
        <end position="56"/>
    </location>
</feature>
<organism evidence="9 10">
    <name type="scientific">Moniliophthora roreri</name>
    <name type="common">Frosty pod rot fungus</name>
    <name type="synonym">Monilia roreri</name>
    <dbReference type="NCBI Taxonomy" id="221103"/>
    <lineage>
        <taxon>Eukaryota</taxon>
        <taxon>Fungi</taxon>
        <taxon>Dikarya</taxon>
        <taxon>Basidiomycota</taxon>
        <taxon>Agaricomycotina</taxon>
        <taxon>Agaricomycetes</taxon>
        <taxon>Agaricomycetidae</taxon>
        <taxon>Agaricales</taxon>
        <taxon>Marasmiineae</taxon>
        <taxon>Marasmiaceae</taxon>
        <taxon>Moniliophthora</taxon>
    </lineage>
</organism>
<feature type="compositionally biased region" description="Basic and acidic residues" evidence="7">
    <location>
        <begin position="66"/>
        <end position="80"/>
    </location>
</feature>
<keyword evidence="2" id="KW-0238">DNA-binding</keyword>
<keyword evidence="6" id="KW-0175">Coiled coil</keyword>
<reference evidence="9 10" key="1">
    <citation type="submission" date="2015-12" db="EMBL/GenBank/DDBJ databases">
        <title>Draft genome sequence of Moniliophthora roreri, the causal agent of frosty pod rot of cacao.</title>
        <authorList>
            <person name="Aime M.C."/>
            <person name="Diaz-Valderrama J.R."/>
            <person name="Kijpornyongpan T."/>
            <person name="Phillips-Mora W."/>
        </authorList>
    </citation>
    <scope>NUCLEOTIDE SEQUENCE [LARGE SCALE GENOMIC DNA]</scope>
    <source>
        <strain evidence="9 10">MCA 2952</strain>
    </source>
</reference>
<dbReference type="GO" id="GO:0090575">
    <property type="term" value="C:RNA polymerase II transcription regulator complex"/>
    <property type="evidence" value="ECO:0007669"/>
    <property type="project" value="TreeGrafter"/>
</dbReference>
<evidence type="ECO:0000256" key="4">
    <source>
        <dbReference type="ARBA" id="ARBA00023163"/>
    </source>
</evidence>
<dbReference type="PANTHER" id="PTHR10328">
    <property type="entry name" value="PROTEIN MAX MYC-ASSOCIATED FACTOR X"/>
    <property type="match status" value="1"/>
</dbReference>
<dbReference type="GO" id="GO:0003677">
    <property type="term" value="F:DNA binding"/>
    <property type="evidence" value="ECO:0007669"/>
    <property type="project" value="UniProtKB-KW"/>
</dbReference>
<feature type="region of interest" description="Disordered" evidence="7">
    <location>
        <begin position="299"/>
        <end position="334"/>
    </location>
</feature>
<feature type="compositionally biased region" description="Low complexity" evidence="7">
    <location>
        <begin position="1"/>
        <end position="19"/>
    </location>
</feature>
<dbReference type="Proteomes" id="UP000054988">
    <property type="component" value="Unassembled WGS sequence"/>
</dbReference>
<dbReference type="PANTHER" id="PTHR10328:SF3">
    <property type="entry name" value="PROTEIN MAX"/>
    <property type="match status" value="1"/>
</dbReference>
<feature type="coiled-coil region" evidence="6">
    <location>
        <begin position="125"/>
        <end position="152"/>
    </location>
</feature>
<proteinExistence type="predicted"/>
<dbReference type="GO" id="GO:0046983">
    <property type="term" value="F:protein dimerization activity"/>
    <property type="evidence" value="ECO:0007669"/>
    <property type="project" value="InterPro"/>
</dbReference>
<keyword evidence="5" id="KW-0539">Nucleus</keyword>
<dbReference type="PROSITE" id="PS50888">
    <property type="entry name" value="BHLH"/>
    <property type="match status" value="1"/>
</dbReference>
<dbReference type="GO" id="GO:0045944">
    <property type="term" value="P:positive regulation of transcription by RNA polymerase II"/>
    <property type="evidence" value="ECO:0007669"/>
    <property type="project" value="TreeGrafter"/>
</dbReference>
<dbReference type="AlphaFoldDB" id="A0A0W0FF38"/>
<feature type="compositionally biased region" description="Low complexity" evidence="7">
    <location>
        <begin position="318"/>
        <end position="327"/>
    </location>
</feature>
<protein>
    <recommendedName>
        <fullName evidence="8">BHLH domain-containing protein</fullName>
    </recommendedName>
</protein>
<dbReference type="Pfam" id="PF00010">
    <property type="entry name" value="HLH"/>
    <property type="match status" value="1"/>
</dbReference>
<evidence type="ECO:0000256" key="1">
    <source>
        <dbReference type="ARBA" id="ARBA00023015"/>
    </source>
</evidence>
<evidence type="ECO:0000256" key="3">
    <source>
        <dbReference type="ARBA" id="ARBA00023159"/>
    </source>
</evidence>
<dbReference type="InterPro" id="IPR036638">
    <property type="entry name" value="HLH_DNA-bd_sf"/>
</dbReference>
<dbReference type="eggNOG" id="KOG2483">
    <property type="taxonomic scope" value="Eukaryota"/>
</dbReference>